<protein>
    <submittedName>
        <fullName evidence="3">Acyltransferase family protein</fullName>
        <ecNumber evidence="3">2.3.-.-</ecNumber>
    </submittedName>
</protein>
<feature type="transmembrane region" description="Helical" evidence="1">
    <location>
        <begin position="86"/>
        <end position="109"/>
    </location>
</feature>
<evidence type="ECO:0000256" key="1">
    <source>
        <dbReference type="SAM" id="Phobius"/>
    </source>
</evidence>
<feature type="transmembrane region" description="Helical" evidence="1">
    <location>
        <begin position="189"/>
        <end position="208"/>
    </location>
</feature>
<feature type="domain" description="Acyltransferase 3" evidence="2">
    <location>
        <begin position="11"/>
        <end position="327"/>
    </location>
</feature>
<feature type="transmembrane region" description="Helical" evidence="1">
    <location>
        <begin position="138"/>
        <end position="159"/>
    </location>
</feature>
<feature type="transmembrane region" description="Helical" evidence="1">
    <location>
        <begin position="215"/>
        <end position="237"/>
    </location>
</feature>
<feature type="transmembrane region" description="Helical" evidence="1">
    <location>
        <begin position="279"/>
        <end position="300"/>
    </location>
</feature>
<dbReference type="PANTHER" id="PTHR23028">
    <property type="entry name" value="ACETYLTRANSFERASE"/>
    <property type="match status" value="1"/>
</dbReference>
<feature type="transmembrane region" description="Helical" evidence="1">
    <location>
        <begin position="15"/>
        <end position="35"/>
    </location>
</feature>
<dbReference type="GO" id="GO:0016746">
    <property type="term" value="F:acyltransferase activity"/>
    <property type="evidence" value="ECO:0007669"/>
    <property type="project" value="UniProtKB-KW"/>
</dbReference>
<keyword evidence="1" id="KW-0812">Transmembrane</keyword>
<feature type="transmembrane region" description="Helical" evidence="1">
    <location>
        <begin position="249"/>
        <end position="267"/>
    </location>
</feature>
<dbReference type="InterPro" id="IPR002656">
    <property type="entry name" value="Acyl_transf_3_dom"/>
</dbReference>
<dbReference type="Pfam" id="PF01757">
    <property type="entry name" value="Acyl_transf_3"/>
    <property type="match status" value="1"/>
</dbReference>
<evidence type="ECO:0000313" key="4">
    <source>
        <dbReference type="Proteomes" id="UP001597090"/>
    </source>
</evidence>
<comment type="caution">
    <text evidence="3">The sequence shown here is derived from an EMBL/GenBank/DDBJ whole genome shotgun (WGS) entry which is preliminary data.</text>
</comment>
<organism evidence="3 4">
    <name type="scientific">Lysobacter koreensis</name>
    <dbReference type="NCBI Taxonomy" id="266122"/>
    <lineage>
        <taxon>Bacteria</taxon>
        <taxon>Pseudomonadati</taxon>
        <taxon>Pseudomonadota</taxon>
        <taxon>Gammaproteobacteria</taxon>
        <taxon>Lysobacterales</taxon>
        <taxon>Lysobacteraceae</taxon>
        <taxon>Lysobacter</taxon>
    </lineage>
</organism>
<dbReference type="EMBL" id="JBHTIH010000002">
    <property type="protein sequence ID" value="MFD0737888.1"/>
    <property type="molecule type" value="Genomic_DNA"/>
</dbReference>
<evidence type="ECO:0000313" key="3">
    <source>
        <dbReference type="EMBL" id="MFD0737888.1"/>
    </source>
</evidence>
<dbReference type="PANTHER" id="PTHR23028:SF53">
    <property type="entry name" value="ACYL_TRANSF_3 DOMAIN-CONTAINING PROTEIN"/>
    <property type="match status" value="1"/>
</dbReference>
<dbReference type="InterPro" id="IPR050879">
    <property type="entry name" value="Acyltransferase_3"/>
</dbReference>
<keyword evidence="4" id="KW-1185">Reference proteome</keyword>
<keyword evidence="1" id="KW-1133">Transmembrane helix</keyword>
<accession>A0ABW2YHK9</accession>
<keyword evidence="3" id="KW-0012">Acyltransferase</keyword>
<sequence length="381" mass="42226">MTAPMESRRVNEIDLLRFAAALAVVFFHYAFRGYAADDRSIMPYPLLAPVAKYGYLGVELFFLISGFVILMTASRGSLKAFAVSRFVRLYPAFWACCTLTFLAIAVLGAERYSATLPQYLVNMTMLSGFVGVPSIDGVYWSLFVELQFYALVAVLVAIGRIHQAQFFLSLWLLASIALEMFPIGSLRFLLLTGYSAYFIGGAMSFLIWSRGVTIYRVCVMAACLALALQQSLAGIPGFEQHFHTDMNRFAVGAIVSAFFVVMLLVALRRTGAVGRQRWLVAGALTYPLYLIHQNIGFMIFNVAYPAINAHLLFWGTLLLMLVIAYAVHVLIERRFSPRLKQFAGTAWDGVAGRLSRLRAYVPGKQLPGKPAGSIASDQRVD</sequence>
<name>A0ABW2YHK9_9GAMM</name>
<reference evidence="4" key="1">
    <citation type="journal article" date="2019" name="Int. J. Syst. Evol. Microbiol.">
        <title>The Global Catalogue of Microorganisms (GCM) 10K type strain sequencing project: providing services to taxonomists for standard genome sequencing and annotation.</title>
        <authorList>
            <consortium name="The Broad Institute Genomics Platform"/>
            <consortium name="The Broad Institute Genome Sequencing Center for Infectious Disease"/>
            <person name="Wu L."/>
            <person name="Ma J."/>
        </authorList>
    </citation>
    <scope>NUCLEOTIDE SEQUENCE [LARGE SCALE GENOMIC DNA]</scope>
    <source>
        <strain evidence="4">CCUG 55491</strain>
    </source>
</reference>
<feature type="transmembrane region" description="Helical" evidence="1">
    <location>
        <begin position="55"/>
        <end position="74"/>
    </location>
</feature>
<gene>
    <name evidence="3" type="ORF">ACFQZQ_01105</name>
</gene>
<keyword evidence="3" id="KW-0808">Transferase</keyword>
<keyword evidence="1" id="KW-0472">Membrane</keyword>
<dbReference type="Proteomes" id="UP001597090">
    <property type="component" value="Unassembled WGS sequence"/>
</dbReference>
<evidence type="ECO:0000259" key="2">
    <source>
        <dbReference type="Pfam" id="PF01757"/>
    </source>
</evidence>
<dbReference type="RefSeq" id="WP_386810845.1">
    <property type="nucleotide sequence ID" value="NZ_JBHTIH010000002.1"/>
</dbReference>
<feature type="transmembrane region" description="Helical" evidence="1">
    <location>
        <begin position="166"/>
        <end position="183"/>
    </location>
</feature>
<feature type="transmembrane region" description="Helical" evidence="1">
    <location>
        <begin position="312"/>
        <end position="331"/>
    </location>
</feature>
<dbReference type="EC" id="2.3.-.-" evidence="3"/>
<proteinExistence type="predicted"/>